<evidence type="ECO:0000313" key="4">
    <source>
        <dbReference type="Proteomes" id="UP000593577"/>
    </source>
</evidence>
<accession>A0A7J8WTU2</accession>
<protein>
    <recommendedName>
        <fullName evidence="5">Orange protein</fullName>
    </recommendedName>
</protein>
<keyword evidence="4" id="KW-1185">Reference proteome</keyword>
<dbReference type="AlphaFoldDB" id="A0A7J8WTU2"/>
<organism evidence="3 4">
    <name type="scientific">Gossypium aridum</name>
    <name type="common">American cotton</name>
    <name type="synonym">Erioxylum aridum</name>
    <dbReference type="NCBI Taxonomy" id="34290"/>
    <lineage>
        <taxon>Eukaryota</taxon>
        <taxon>Viridiplantae</taxon>
        <taxon>Streptophyta</taxon>
        <taxon>Embryophyta</taxon>
        <taxon>Tracheophyta</taxon>
        <taxon>Spermatophyta</taxon>
        <taxon>Magnoliopsida</taxon>
        <taxon>eudicotyledons</taxon>
        <taxon>Gunneridae</taxon>
        <taxon>Pentapetalae</taxon>
        <taxon>rosids</taxon>
        <taxon>malvids</taxon>
        <taxon>Malvales</taxon>
        <taxon>Malvaceae</taxon>
        <taxon>Malvoideae</taxon>
        <taxon>Gossypium</taxon>
    </lineage>
</organism>
<keyword evidence="2" id="KW-0812">Transmembrane</keyword>
<evidence type="ECO:0000256" key="1">
    <source>
        <dbReference type="SAM" id="MobiDB-lite"/>
    </source>
</evidence>
<sequence>MVSLSRVLAVSYTIKPSIPCNNCSLSSRFPQKKPKLNSKWRSMATEPDSSSFAPSIDSDSSADKVTAGFCIIEGPETVQDFANMELQEIRDNIRSRRNKVFLQMEEVRRLRIQQRIKSAELGILKEEREIELPNFPSFIPFLPPLTSANLKVYYATCYSLIAGIILFGGLIAPTLELKLGLGGTTYADFISSMHLPMQLSFVSCSIKHISVGGECSQVDPIVASFSGGAVGVISALMVVEINNVKQQEHKRCKYCLGTGYLACARCSNTGSLVLIEPVSTGNGGDRPLSTPKTERCSNCSGSGKVMCPTCLCTGMAMASEHDPRIDPFD</sequence>
<dbReference type="PANTHER" id="PTHR15852:SF24">
    <property type="entry name" value="OS02G0651300 PROTEIN"/>
    <property type="match status" value="1"/>
</dbReference>
<name>A0A7J8WTU2_GOSAI</name>
<evidence type="ECO:0000313" key="3">
    <source>
        <dbReference type="EMBL" id="MBA0678458.1"/>
    </source>
</evidence>
<feature type="transmembrane region" description="Helical" evidence="2">
    <location>
        <begin position="221"/>
        <end position="241"/>
    </location>
</feature>
<feature type="compositionally biased region" description="Low complexity" evidence="1">
    <location>
        <begin position="47"/>
        <end position="59"/>
    </location>
</feature>
<gene>
    <name evidence="3" type="ORF">Goari_019802</name>
</gene>
<dbReference type="PANTHER" id="PTHR15852">
    <property type="entry name" value="PLASTID TRANSCRIPTIONALLY ACTIVE PROTEIN"/>
    <property type="match status" value="1"/>
</dbReference>
<comment type="caution">
    <text evidence="3">The sequence shown here is derived from an EMBL/GenBank/DDBJ whole genome shotgun (WGS) entry which is preliminary data.</text>
</comment>
<proteinExistence type="predicted"/>
<keyword evidence="2" id="KW-0472">Membrane</keyword>
<reference evidence="3 4" key="1">
    <citation type="journal article" date="2019" name="Genome Biol. Evol.">
        <title>Insights into the evolution of the New World diploid cottons (Gossypium, subgenus Houzingenia) based on genome sequencing.</title>
        <authorList>
            <person name="Grover C.E."/>
            <person name="Arick M.A. 2nd"/>
            <person name="Thrash A."/>
            <person name="Conover J.L."/>
            <person name="Sanders W.S."/>
            <person name="Peterson D.G."/>
            <person name="Frelichowski J.E."/>
            <person name="Scheffler J.A."/>
            <person name="Scheffler B.E."/>
            <person name="Wendel J.F."/>
        </authorList>
    </citation>
    <scope>NUCLEOTIDE SEQUENCE [LARGE SCALE GENOMIC DNA]</scope>
    <source>
        <strain evidence="3">185</strain>
        <tissue evidence="3">Leaf</tissue>
    </source>
</reference>
<feature type="region of interest" description="Disordered" evidence="1">
    <location>
        <begin position="36"/>
        <end position="61"/>
    </location>
</feature>
<keyword evidence="2" id="KW-1133">Transmembrane helix</keyword>
<dbReference type="Proteomes" id="UP000593577">
    <property type="component" value="Unassembled WGS sequence"/>
</dbReference>
<evidence type="ECO:0000256" key="2">
    <source>
        <dbReference type="SAM" id="Phobius"/>
    </source>
</evidence>
<dbReference type="EMBL" id="JABFAA010000003">
    <property type="protein sequence ID" value="MBA0678458.1"/>
    <property type="molecule type" value="Genomic_DNA"/>
</dbReference>
<feature type="transmembrane region" description="Helical" evidence="2">
    <location>
        <begin position="152"/>
        <end position="172"/>
    </location>
</feature>
<evidence type="ECO:0008006" key="5">
    <source>
        <dbReference type="Google" id="ProtNLM"/>
    </source>
</evidence>